<organism evidence="2 3">
    <name type="scientific">Photobacterium aquae</name>
    <dbReference type="NCBI Taxonomy" id="1195763"/>
    <lineage>
        <taxon>Bacteria</taxon>
        <taxon>Pseudomonadati</taxon>
        <taxon>Pseudomonadota</taxon>
        <taxon>Gammaproteobacteria</taxon>
        <taxon>Vibrionales</taxon>
        <taxon>Vibrionaceae</taxon>
        <taxon>Photobacterium</taxon>
    </lineage>
</organism>
<dbReference type="GO" id="GO:0003824">
    <property type="term" value="F:catalytic activity"/>
    <property type="evidence" value="ECO:0007669"/>
    <property type="project" value="InterPro"/>
</dbReference>
<dbReference type="InterPro" id="IPR005163">
    <property type="entry name" value="Tri_helical_YiiM-like"/>
</dbReference>
<dbReference type="InterPro" id="IPR052353">
    <property type="entry name" value="Benzoxazolinone_Detox_Enz"/>
</dbReference>
<accession>A0A0J1K5K4</accession>
<reference evidence="2 3" key="1">
    <citation type="submission" date="2015-05" db="EMBL/GenBank/DDBJ databases">
        <title>Photobacterium galathea sp. nov.</title>
        <authorList>
            <person name="Machado H."/>
            <person name="Gram L."/>
        </authorList>
    </citation>
    <scope>NUCLEOTIDE SEQUENCE [LARGE SCALE GENOMIC DNA]</scope>
    <source>
        <strain evidence="2 3">CGMCC 1.12159</strain>
    </source>
</reference>
<evidence type="ECO:0000259" key="1">
    <source>
        <dbReference type="PROSITE" id="PS51340"/>
    </source>
</evidence>
<dbReference type="PROSITE" id="PS51340">
    <property type="entry name" value="MOSC"/>
    <property type="match status" value="1"/>
</dbReference>
<dbReference type="InterPro" id="IPR011037">
    <property type="entry name" value="Pyrv_Knase-like_insert_dom_sf"/>
</dbReference>
<evidence type="ECO:0000313" key="3">
    <source>
        <dbReference type="Proteomes" id="UP000036097"/>
    </source>
</evidence>
<evidence type="ECO:0000313" key="2">
    <source>
        <dbReference type="EMBL" id="KLV09667.1"/>
    </source>
</evidence>
<dbReference type="GO" id="GO:0030170">
    <property type="term" value="F:pyridoxal phosphate binding"/>
    <property type="evidence" value="ECO:0007669"/>
    <property type="project" value="InterPro"/>
</dbReference>
<dbReference type="InterPro" id="IPR005302">
    <property type="entry name" value="MoCF_Sase_C"/>
</dbReference>
<dbReference type="PANTHER" id="PTHR30212:SF2">
    <property type="entry name" value="PROTEIN YIIM"/>
    <property type="match status" value="1"/>
</dbReference>
<dbReference type="PATRIC" id="fig|1195763.3.peg.164"/>
<dbReference type="PANTHER" id="PTHR30212">
    <property type="entry name" value="PROTEIN YIIM"/>
    <property type="match status" value="1"/>
</dbReference>
<dbReference type="GO" id="GO:0030151">
    <property type="term" value="F:molybdenum ion binding"/>
    <property type="evidence" value="ECO:0007669"/>
    <property type="project" value="InterPro"/>
</dbReference>
<dbReference type="Pfam" id="PF03475">
    <property type="entry name" value="YiiM_3-alpha"/>
    <property type="match status" value="1"/>
</dbReference>
<feature type="domain" description="MOSC" evidence="1">
    <location>
        <begin position="12"/>
        <end position="148"/>
    </location>
</feature>
<gene>
    <name evidence="2" type="ORF">ABT56_00730</name>
</gene>
<name>A0A0J1K5K4_9GAMM</name>
<dbReference type="STRING" id="1195763.ABT56_00730"/>
<dbReference type="Proteomes" id="UP000036097">
    <property type="component" value="Unassembled WGS sequence"/>
</dbReference>
<dbReference type="Pfam" id="PF03473">
    <property type="entry name" value="MOSC"/>
    <property type="match status" value="1"/>
</dbReference>
<proteinExistence type="predicted"/>
<comment type="caution">
    <text evidence="2">The sequence shown here is derived from an EMBL/GenBank/DDBJ whole genome shotgun (WGS) entry which is preliminary data.</text>
</comment>
<dbReference type="AlphaFoldDB" id="A0A0J1K5K4"/>
<dbReference type="EMBL" id="LDOT01000001">
    <property type="protein sequence ID" value="KLV09667.1"/>
    <property type="molecule type" value="Genomic_DNA"/>
</dbReference>
<protein>
    <recommendedName>
        <fullName evidence="1">MOSC domain-containing protein</fullName>
    </recommendedName>
</protein>
<keyword evidence="3" id="KW-1185">Reference proteome</keyword>
<dbReference type="Gene3D" id="2.40.33.20">
    <property type="entry name" value="PK beta-barrel domain-like"/>
    <property type="match status" value="1"/>
</dbReference>
<sequence length="222" mass="24205">MAAGGRDSAIDKQLVESVVVNELGIVGDEQAESFHGGSERALLQYDCGHYDGLRHQFPDASGCLVPGGFGENIVAAGMNEETLCIGDVVMIGDVRAQISLPRAPCFKLNDRFGVADMAHYVQQHAVTGWFYRILDGGRIAVGDEIVVIKRPNPQWSIARVMHYLYIEPDNFAVAAELSVLPALGNEIARVFAKRVDSGQVENWQGRLYGSSRKPTDDNTASR</sequence>
<dbReference type="SUPFAM" id="SSF50800">
    <property type="entry name" value="PK beta-barrel domain-like"/>
    <property type="match status" value="1"/>
</dbReference>